<keyword evidence="1" id="KW-0472">Membrane</keyword>
<feature type="transmembrane region" description="Helical" evidence="1">
    <location>
        <begin position="88"/>
        <end position="112"/>
    </location>
</feature>
<gene>
    <name evidence="2" type="ORF">EGW08_015757</name>
</gene>
<comment type="caution">
    <text evidence="2">The sequence shown here is derived from an EMBL/GenBank/DDBJ whole genome shotgun (WGS) entry which is preliminary data.</text>
</comment>
<feature type="transmembrane region" description="Helical" evidence="1">
    <location>
        <begin position="20"/>
        <end position="42"/>
    </location>
</feature>
<dbReference type="Proteomes" id="UP000271974">
    <property type="component" value="Unassembled WGS sequence"/>
</dbReference>
<keyword evidence="3" id="KW-1185">Reference proteome</keyword>
<evidence type="ECO:0008006" key="4">
    <source>
        <dbReference type="Google" id="ProtNLM"/>
    </source>
</evidence>
<evidence type="ECO:0000313" key="3">
    <source>
        <dbReference type="Proteomes" id="UP000271974"/>
    </source>
</evidence>
<sequence>MLKKCCKGDGHSRQPGFLQLSVLCAAFFANEITVTFELIYMVSVERLLSLPLQFVSLPGVVASASSFVIVPLMGRYTDSGNRHRRRSAMVVLSGALQFTGALLLLTACAKFIHIQTQSLEVNSKQNHGLLSEASKMEKEVNEFSFSKVFGGNVNETSTQFESDVPFNWTIPPNRNNDEDIEGESHSISSALTACLALVSFSVMAVGFDIGTSSIRAFVLDCVPPEAHSNVLSVGF</sequence>
<reference evidence="2 3" key="1">
    <citation type="submission" date="2019-01" db="EMBL/GenBank/DDBJ databases">
        <title>A draft genome assembly of the solar-powered sea slug Elysia chlorotica.</title>
        <authorList>
            <person name="Cai H."/>
            <person name="Li Q."/>
            <person name="Fang X."/>
            <person name="Li J."/>
            <person name="Curtis N.E."/>
            <person name="Altenburger A."/>
            <person name="Shibata T."/>
            <person name="Feng M."/>
            <person name="Maeda T."/>
            <person name="Schwartz J.A."/>
            <person name="Shigenobu S."/>
            <person name="Lundholm N."/>
            <person name="Nishiyama T."/>
            <person name="Yang H."/>
            <person name="Hasebe M."/>
            <person name="Li S."/>
            <person name="Pierce S.K."/>
            <person name="Wang J."/>
        </authorList>
    </citation>
    <scope>NUCLEOTIDE SEQUENCE [LARGE SCALE GENOMIC DNA]</scope>
    <source>
        <strain evidence="2">EC2010</strain>
        <tissue evidence="2">Whole organism of an adult</tissue>
    </source>
</reference>
<name>A0A433T4G4_ELYCH</name>
<proteinExistence type="predicted"/>
<evidence type="ECO:0000256" key="1">
    <source>
        <dbReference type="SAM" id="Phobius"/>
    </source>
</evidence>
<evidence type="ECO:0000313" key="2">
    <source>
        <dbReference type="EMBL" id="RUS76473.1"/>
    </source>
</evidence>
<feature type="transmembrane region" description="Helical" evidence="1">
    <location>
        <begin position="54"/>
        <end position="76"/>
    </location>
</feature>
<accession>A0A433T4G4</accession>
<protein>
    <recommendedName>
        <fullName evidence="4">Major facilitator superfamily associated domain-containing protein</fullName>
    </recommendedName>
</protein>
<keyword evidence="1" id="KW-1133">Transmembrane helix</keyword>
<dbReference type="EMBL" id="RQTK01000659">
    <property type="protein sequence ID" value="RUS76473.1"/>
    <property type="molecule type" value="Genomic_DNA"/>
</dbReference>
<keyword evidence="1" id="KW-0812">Transmembrane</keyword>
<organism evidence="2 3">
    <name type="scientific">Elysia chlorotica</name>
    <name type="common">Eastern emerald elysia</name>
    <name type="synonym">Sea slug</name>
    <dbReference type="NCBI Taxonomy" id="188477"/>
    <lineage>
        <taxon>Eukaryota</taxon>
        <taxon>Metazoa</taxon>
        <taxon>Spiralia</taxon>
        <taxon>Lophotrochozoa</taxon>
        <taxon>Mollusca</taxon>
        <taxon>Gastropoda</taxon>
        <taxon>Heterobranchia</taxon>
        <taxon>Euthyneura</taxon>
        <taxon>Panpulmonata</taxon>
        <taxon>Sacoglossa</taxon>
        <taxon>Placobranchoidea</taxon>
        <taxon>Plakobranchidae</taxon>
        <taxon>Elysia</taxon>
    </lineage>
</organism>
<dbReference type="AlphaFoldDB" id="A0A433T4G4"/>
<dbReference type="OrthoDB" id="6158622at2759"/>